<dbReference type="EMBL" id="FNGO01000022">
    <property type="protein sequence ID" value="SDM22756.1"/>
    <property type="molecule type" value="Genomic_DNA"/>
</dbReference>
<evidence type="ECO:0000313" key="5">
    <source>
        <dbReference type="EMBL" id="SDM22756.1"/>
    </source>
</evidence>
<dbReference type="CDD" id="cd00609">
    <property type="entry name" value="AAT_like"/>
    <property type="match status" value="1"/>
</dbReference>
<feature type="domain" description="Aminotransferase class I/classII large" evidence="4">
    <location>
        <begin position="38"/>
        <end position="368"/>
    </location>
</feature>
<dbReference type="GO" id="GO:0030170">
    <property type="term" value="F:pyridoxal phosphate binding"/>
    <property type="evidence" value="ECO:0007669"/>
    <property type="project" value="InterPro"/>
</dbReference>
<comment type="similarity">
    <text evidence="3">Belongs to the class-I pyridoxal-phosphate-dependent aminotransferase family.</text>
</comment>
<evidence type="ECO:0000256" key="3">
    <source>
        <dbReference type="RuleBase" id="RU000481"/>
    </source>
</evidence>
<evidence type="ECO:0000256" key="2">
    <source>
        <dbReference type="ARBA" id="ARBA00022898"/>
    </source>
</evidence>
<dbReference type="OrthoDB" id="9813612at2"/>
<dbReference type="PANTHER" id="PTHR42885:SF1">
    <property type="entry name" value="THREONINE-PHOSPHATE DECARBOXYLASE"/>
    <property type="match status" value="1"/>
</dbReference>
<dbReference type="InterPro" id="IPR004838">
    <property type="entry name" value="NHTrfase_class1_PyrdxlP-BS"/>
</dbReference>
<organism evidence="5 6">
    <name type="scientific">Halarsenatibacter silvermanii</name>
    <dbReference type="NCBI Taxonomy" id="321763"/>
    <lineage>
        <taxon>Bacteria</taxon>
        <taxon>Bacillati</taxon>
        <taxon>Bacillota</taxon>
        <taxon>Clostridia</taxon>
        <taxon>Halanaerobiales</taxon>
        <taxon>Halarsenatibacteraceae</taxon>
        <taxon>Halarsenatibacter</taxon>
    </lineage>
</organism>
<sequence length="372" mass="41982">MKIKLRSRIKKFKKMSYVEAETDPVLEGEDISLDCSLGVNPLGPLPEADRAAEEIDWQRVGDYPDPAYPELRELISCCWQGIFQPDEDQIFIGSGAAGLLERVLKLFLEKDKVVFGFRPQFPEVCNFVKILGGKYDSIPLAADGFKFEGEKFLESIRPGHDLIFIDNPNNPSGQIIDIDLLARVAARAAEEEIPVIIDEAYGGFMSCDNSALKLLEDCENLLVIRSLSKGLGLANLRLGYLVTSKTIAQYYRQINLSPFTCPDILRPFWEQALTDRDYLAMSREKIARSKSRIMREIEKEEGFDLAATDAEVPILLLGAKNDINLYREFRQRGIKTAPGDQFPGLDRSFVRIQTPVKDENIDKLLTTIKKII</sequence>
<dbReference type="Gene3D" id="3.40.640.10">
    <property type="entry name" value="Type I PLP-dependent aspartate aminotransferase-like (Major domain)"/>
    <property type="match status" value="1"/>
</dbReference>
<dbReference type="GO" id="GO:0008483">
    <property type="term" value="F:transaminase activity"/>
    <property type="evidence" value="ECO:0007669"/>
    <property type="project" value="UniProtKB-KW"/>
</dbReference>
<evidence type="ECO:0000259" key="4">
    <source>
        <dbReference type="Pfam" id="PF00155"/>
    </source>
</evidence>
<keyword evidence="2" id="KW-0663">Pyridoxal phosphate</keyword>
<comment type="cofactor">
    <cofactor evidence="1 3">
        <name>pyridoxal 5'-phosphate</name>
        <dbReference type="ChEBI" id="CHEBI:597326"/>
    </cofactor>
</comment>
<dbReference type="STRING" id="321763.SAMN04488692_12212"/>
<evidence type="ECO:0000256" key="1">
    <source>
        <dbReference type="ARBA" id="ARBA00001933"/>
    </source>
</evidence>
<reference evidence="5 6" key="1">
    <citation type="submission" date="2016-10" db="EMBL/GenBank/DDBJ databases">
        <authorList>
            <person name="de Groot N.N."/>
        </authorList>
    </citation>
    <scope>NUCLEOTIDE SEQUENCE [LARGE SCALE GENOMIC DNA]</scope>
    <source>
        <strain evidence="5 6">SLAS-1</strain>
    </source>
</reference>
<gene>
    <name evidence="5" type="ORF">SAMN04488692_12212</name>
</gene>
<dbReference type="InterPro" id="IPR015421">
    <property type="entry name" value="PyrdxlP-dep_Trfase_major"/>
</dbReference>
<keyword evidence="6" id="KW-1185">Reference proteome</keyword>
<dbReference type="EC" id="2.6.1.-" evidence="3"/>
<accession>A0A1G9RHP4</accession>
<dbReference type="SUPFAM" id="SSF53383">
    <property type="entry name" value="PLP-dependent transferases"/>
    <property type="match status" value="1"/>
</dbReference>
<keyword evidence="3 5" id="KW-0808">Transferase</keyword>
<dbReference type="AlphaFoldDB" id="A0A1G9RHP4"/>
<name>A0A1G9RHP4_9FIRM</name>
<dbReference type="PROSITE" id="PS00105">
    <property type="entry name" value="AA_TRANSFER_CLASS_1"/>
    <property type="match status" value="1"/>
</dbReference>
<evidence type="ECO:0000313" key="6">
    <source>
        <dbReference type="Proteomes" id="UP000199476"/>
    </source>
</evidence>
<dbReference type="InterPro" id="IPR004839">
    <property type="entry name" value="Aminotransferase_I/II_large"/>
</dbReference>
<keyword evidence="3 5" id="KW-0032">Aminotransferase</keyword>
<dbReference type="InterPro" id="IPR015422">
    <property type="entry name" value="PyrdxlP-dep_Trfase_small"/>
</dbReference>
<protein>
    <recommendedName>
        <fullName evidence="3">Aminotransferase</fullName>
        <ecNumber evidence="3">2.6.1.-</ecNumber>
    </recommendedName>
</protein>
<proteinExistence type="inferred from homology"/>
<dbReference type="InterPro" id="IPR015424">
    <property type="entry name" value="PyrdxlP-dep_Trfase"/>
</dbReference>
<dbReference type="PANTHER" id="PTHR42885">
    <property type="entry name" value="HISTIDINOL-PHOSPHATE AMINOTRANSFERASE-RELATED"/>
    <property type="match status" value="1"/>
</dbReference>
<dbReference type="Proteomes" id="UP000199476">
    <property type="component" value="Unassembled WGS sequence"/>
</dbReference>
<dbReference type="RefSeq" id="WP_089761430.1">
    <property type="nucleotide sequence ID" value="NZ_FNGO01000022.1"/>
</dbReference>
<dbReference type="Gene3D" id="3.90.1150.10">
    <property type="entry name" value="Aspartate Aminotransferase, domain 1"/>
    <property type="match status" value="1"/>
</dbReference>
<dbReference type="Pfam" id="PF00155">
    <property type="entry name" value="Aminotran_1_2"/>
    <property type="match status" value="1"/>
</dbReference>